<evidence type="ECO:0000313" key="2">
    <source>
        <dbReference type="EMBL" id="EGO26647.1"/>
    </source>
</evidence>
<proteinExistence type="predicted"/>
<dbReference type="RefSeq" id="XP_007316820.1">
    <property type="nucleotide sequence ID" value="XM_007316758.1"/>
</dbReference>
<dbReference type="GeneID" id="18814692"/>
<accession>F8NQU4</accession>
<dbReference type="EMBL" id="GL945432">
    <property type="protein sequence ID" value="EGO26647.1"/>
    <property type="molecule type" value="Genomic_DNA"/>
</dbReference>
<feature type="region of interest" description="Disordered" evidence="1">
    <location>
        <begin position="353"/>
        <end position="386"/>
    </location>
</feature>
<sequence>MNAEPTRDVPSPSTASIAHRANIAKLISPLKRVRPRIPFYELAAHRVPTLWSLYRGLMKNAPGEDIKFRIRMLFELNRHNTSSKATQTLLSTGHKWLDIFSKAKQGDTRLQGVLDRYNRMIAAKREKETWKQRIRDEFDWQAKLRHRPIFKGSFIAPSLSNKLLPRLSPQPKAISGMIHKRRVGRDRRYEQRERLHDWIDDLKRESSFEKYLLDHVHNEGLHFEPVYMKCMPDWEQPFQERQREIHKTFIRDVQRLESPLPQDLLRAGKQARREKVANKTKERERERRGEVILSTIKRRRKGPPAHVLVKMTKNDKKLDRIARSPSEVGYVAAVKMKLGYKLRDPEKWKIENGAERNMEQLDRMEADIRAENERRRSKTGSSSPGT</sequence>
<feature type="region of interest" description="Disordered" evidence="1">
    <location>
        <begin position="268"/>
        <end position="287"/>
    </location>
</feature>
<dbReference type="OrthoDB" id="2571149at2759"/>
<gene>
    <name evidence="2" type="ORF">SERLADRAFT_436454</name>
</gene>
<dbReference type="KEGG" id="sla:SERLADRAFT_436454"/>
<reference evidence="2" key="1">
    <citation type="submission" date="2011-04" db="EMBL/GenBank/DDBJ databases">
        <title>Evolution of plant cell wall degrading machinery underlies the functional diversity of forest fungi.</title>
        <authorList>
            <consortium name="US DOE Joint Genome Institute (JGI-PGF)"/>
            <person name="Eastwood D.C."/>
            <person name="Floudas D."/>
            <person name="Binder M."/>
            <person name="Majcherczyk A."/>
            <person name="Schneider P."/>
            <person name="Aerts A."/>
            <person name="Asiegbu F.O."/>
            <person name="Baker S.E."/>
            <person name="Barry K."/>
            <person name="Bendiksby M."/>
            <person name="Blumentritt M."/>
            <person name="Coutinho P.M."/>
            <person name="Cullen D."/>
            <person name="Cullen D."/>
            <person name="Gathman A."/>
            <person name="Goodell B."/>
            <person name="Henrissat B."/>
            <person name="Ihrmark K."/>
            <person name="Kauserud H."/>
            <person name="Kohler A."/>
            <person name="LaButti K."/>
            <person name="Lapidus A."/>
            <person name="Lavin J.L."/>
            <person name="Lee Y.-H."/>
            <person name="Lindquist E."/>
            <person name="Lilly W."/>
            <person name="Lucas S."/>
            <person name="Morin E."/>
            <person name="Murat C."/>
            <person name="Oguiza J.A."/>
            <person name="Park J."/>
            <person name="Pisabarro A.G."/>
            <person name="Riley R."/>
            <person name="Rosling A."/>
            <person name="Salamov A."/>
            <person name="Schmidt O."/>
            <person name="Schmutz J."/>
            <person name="Skrede I."/>
            <person name="Stenlid J."/>
            <person name="Wiebenga A."/>
            <person name="Xie X."/>
            <person name="Kues U."/>
            <person name="Hibbett D.S."/>
            <person name="Hoffmeister D."/>
            <person name="Hogberg N."/>
            <person name="Martin F."/>
            <person name="Grigoriev I.V."/>
            <person name="Watkinson S.C."/>
        </authorList>
    </citation>
    <scope>NUCLEOTIDE SEQUENCE</scope>
    <source>
        <strain evidence="2">S7.9</strain>
    </source>
</reference>
<organism>
    <name type="scientific">Serpula lacrymans var. lacrymans (strain S7.9)</name>
    <name type="common">Dry rot fungus</name>
    <dbReference type="NCBI Taxonomy" id="578457"/>
    <lineage>
        <taxon>Eukaryota</taxon>
        <taxon>Fungi</taxon>
        <taxon>Dikarya</taxon>
        <taxon>Basidiomycota</taxon>
        <taxon>Agaricomycotina</taxon>
        <taxon>Agaricomycetes</taxon>
        <taxon>Agaricomycetidae</taxon>
        <taxon>Boletales</taxon>
        <taxon>Coniophorineae</taxon>
        <taxon>Serpulaceae</taxon>
        <taxon>Serpula</taxon>
    </lineage>
</organism>
<dbReference type="Proteomes" id="UP000008064">
    <property type="component" value="Unassembled WGS sequence"/>
</dbReference>
<evidence type="ECO:0000256" key="1">
    <source>
        <dbReference type="SAM" id="MobiDB-lite"/>
    </source>
</evidence>
<protein>
    <submittedName>
        <fullName evidence="2">Uncharacterized protein</fullName>
    </submittedName>
</protein>
<dbReference type="AlphaFoldDB" id="F8NQU4"/>
<feature type="compositionally biased region" description="Basic and acidic residues" evidence="1">
    <location>
        <begin position="353"/>
        <end position="374"/>
    </location>
</feature>
<name>F8NQU4_SERL9</name>
<dbReference type="HOGENOM" id="CLU_727557_0_0_1"/>
<feature type="compositionally biased region" description="Basic and acidic residues" evidence="1">
    <location>
        <begin position="271"/>
        <end position="287"/>
    </location>
</feature>